<keyword evidence="1" id="KW-0732">Signal</keyword>
<reference evidence="2 3" key="1">
    <citation type="submission" date="2020-05" db="EMBL/GenBank/DDBJ databases">
        <title>Thiomicrorhabdus sediminis sp.nov. and Thiomicrorhabdus xiamenensis sp.nov., novel sulfur-oxidizing bacteria isolated from coastal sediment.</title>
        <authorList>
            <person name="Liu X."/>
        </authorList>
    </citation>
    <scope>NUCLEOTIDE SEQUENCE [LARGE SCALE GENOMIC DNA]</scope>
    <source>
        <strain evidence="2 3">G2</strain>
    </source>
</reference>
<dbReference type="PANTHER" id="PTHR39327">
    <property type="match status" value="1"/>
</dbReference>
<gene>
    <name evidence="2" type="ORF">HQN79_10360</name>
</gene>
<sequence>MIKHLASVLVMMLLSTHASKAENQTFSKLLTQVIDEIEGKDETARAITINRIINRYKYIDDHQLYRSRDYWAQPEEFLANRGGDCEDFAILKLTLLQLIGIDSTLVNFRKNGANHVAVVAIADKKLLLLDLENQESVLNKRSVKNYRFFRLKEASVHQNSAFNNTPQVYIKNGLPSL</sequence>
<organism evidence="2 3">
    <name type="scientific">Thiomicrorhabdus xiamenensis</name>
    <dbReference type="NCBI Taxonomy" id="2739063"/>
    <lineage>
        <taxon>Bacteria</taxon>
        <taxon>Pseudomonadati</taxon>
        <taxon>Pseudomonadota</taxon>
        <taxon>Gammaproteobacteria</taxon>
        <taxon>Thiotrichales</taxon>
        <taxon>Piscirickettsiaceae</taxon>
        <taxon>Thiomicrorhabdus</taxon>
    </lineage>
</organism>
<dbReference type="RefSeq" id="WP_173286253.1">
    <property type="nucleotide sequence ID" value="NZ_CP054020.1"/>
</dbReference>
<dbReference type="EMBL" id="CP054020">
    <property type="protein sequence ID" value="QKI89948.1"/>
    <property type="molecule type" value="Genomic_DNA"/>
</dbReference>
<dbReference type="KEGG" id="txa:HQN79_10360"/>
<proteinExistence type="predicted"/>
<keyword evidence="3" id="KW-1185">Reference proteome</keyword>
<feature type="chain" id="PRO_5028840154" evidence="1">
    <location>
        <begin position="21"/>
        <end position="177"/>
    </location>
</feature>
<dbReference type="AlphaFoldDB" id="A0A7D4TH34"/>
<protein>
    <submittedName>
        <fullName evidence="2">Transglutaminase-like cysteine peptidase</fullName>
    </submittedName>
</protein>
<name>A0A7D4TH34_9GAMM</name>
<dbReference type="PANTHER" id="PTHR39327:SF1">
    <property type="entry name" value="BLR5470 PROTEIN"/>
    <property type="match status" value="1"/>
</dbReference>
<dbReference type="InterPro" id="IPR038765">
    <property type="entry name" value="Papain-like_cys_pep_sf"/>
</dbReference>
<dbReference type="Pfam" id="PF06035">
    <property type="entry name" value="Peptidase_C93"/>
    <property type="match status" value="1"/>
</dbReference>
<evidence type="ECO:0000313" key="3">
    <source>
        <dbReference type="Proteomes" id="UP000504724"/>
    </source>
</evidence>
<dbReference type="Proteomes" id="UP000504724">
    <property type="component" value="Chromosome"/>
</dbReference>
<accession>A0A7D4TH34</accession>
<evidence type="ECO:0000256" key="1">
    <source>
        <dbReference type="SAM" id="SignalP"/>
    </source>
</evidence>
<evidence type="ECO:0000313" key="2">
    <source>
        <dbReference type="EMBL" id="QKI89948.1"/>
    </source>
</evidence>
<dbReference type="SUPFAM" id="SSF54001">
    <property type="entry name" value="Cysteine proteinases"/>
    <property type="match status" value="1"/>
</dbReference>
<dbReference type="Gene3D" id="3.10.620.30">
    <property type="match status" value="1"/>
</dbReference>
<dbReference type="InterPro" id="IPR010319">
    <property type="entry name" value="Transglutaminase-like_Cys_pept"/>
</dbReference>
<feature type="signal peptide" evidence="1">
    <location>
        <begin position="1"/>
        <end position="20"/>
    </location>
</feature>